<sequence>MSDITALKTIDNDIVKAVENGDVPALIELYKKTAKKLWPRVKASTIPEVAQARHASLLAATIRKIQDLSHGEDPKDLLGKLLDIVRAHQGQQPTMGSAGQAAGAAEAESSRAAAERAARAAEAEEARKRAMELARRKAAEMAEEMKAAEDARREKRKAKWAAEQRLEEEREREEKEKREREEEEEMERARAEKAARRRAAKEREAEAKEAEARAAAAEVRAAELRAAALRAEKERAEKERAEKERAEKAERQRRKKGKQRELGGSAGVKAAGMGPEQHHVRVTDPLPSAADKGKGKAVQSFQDLARDDSDNELQAMPAVKYGNYDPACVRCTLRNLECERQGGRATACFPCKLAKQSCAFSPVFPRTGPKPTKVKRAKENIAGPCKFSFIFFITLLINILVATHPRSAATPSADFNPAGPSTHFPSAAALPMPPPPPALPVDFDPTAILTRLATVTAENAALRERMSDLEVSVQLVLKRDRRRSMQCELINLRAAELVLAQRELEWAGREVLGEAERQGVEVQRLQKRVEMLEAQAPLPEELAAEMFADMAALNMDNMDWQAPAQATPPTPHKPAASAQDPPPPPSSPQSASEGTPPPSIPLPSLPTTPLPPAPTTPPPPLPTTPVPTAPVPTTPVPTTPVPTTPALATPPPPDWSPTGPGAVASPAPTLQLILPTPQGSAAPAGLATPSPRLSPESHSGSPAPEEEGSRGTKRKATDEGGGPSKKQNSA</sequence>
<comment type="caution">
    <text evidence="2">The sequence shown here is derived from an EMBL/GenBank/DDBJ whole genome shotgun (WGS) entry which is preliminary data.</text>
</comment>
<feature type="compositionally biased region" description="Basic and acidic residues" evidence="1">
    <location>
        <begin position="230"/>
        <end position="250"/>
    </location>
</feature>
<feature type="compositionally biased region" description="Basic and acidic residues" evidence="1">
    <location>
        <begin position="163"/>
        <end position="180"/>
    </location>
</feature>
<feature type="region of interest" description="Disordered" evidence="1">
    <location>
        <begin position="90"/>
        <end position="123"/>
    </location>
</feature>
<dbReference type="Proteomes" id="UP000565441">
    <property type="component" value="Unassembled WGS sequence"/>
</dbReference>
<feature type="compositionally biased region" description="Basic and acidic residues" evidence="1">
    <location>
        <begin position="201"/>
        <end position="212"/>
    </location>
</feature>
<organism evidence="2 3">
    <name type="scientific">Tricholomella constricta</name>
    <dbReference type="NCBI Taxonomy" id="117010"/>
    <lineage>
        <taxon>Eukaryota</taxon>
        <taxon>Fungi</taxon>
        <taxon>Dikarya</taxon>
        <taxon>Basidiomycota</taxon>
        <taxon>Agaricomycotina</taxon>
        <taxon>Agaricomycetes</taxon>
        <taxon>Agaricomycetidae</taxon>
        <taxon>Agaricales</taxon>
        <taxon>Tricholomatineae</taxon>
        <taxon>Lyophyllaceae</taxon>
        <taxon>Tricholomella</taxon>
    </lineage>
</organism>
<feature type="region of interest" description="Disordered" evidence="1">
    <location>
        <begin position="561"/>
        <end position="730"/>
    </location>
</feature>
<reference evidence="2 3" key="1">
    <citation type="journal article" date="2020" name="ISME J.">
        <title>Uncovering the hidden diversity of litter-decomposition mechanisms in mushroom-forming fungi.</title>
        <authorList>
            <person name="Floudas D."/>
            <person name="Bentzer J."/>
            <person name="Ahren D."/>
            <person name="Johansson T."/>
            <person name="Persson P."/>
            <person name="Tunlid A."/>
        </authorList>
    </citation>
    <scope>NUCLEOTIDE SEQUENCE [LARGE SCALE GENOMIC DNA]</scope>
    <source>
        <strain evidence="2 3">CBS 661.87</strain>
    </source>
</reference>
<feature type="compositionally biased region" description="Basic and acidic residues" evidence="1">
    <location>
        <begin position="707"/>
        <end position="718"/>
    </location>
</feature>
<dbReference type="SUPFAM" id="SSF57701">
    <property type="entry name" value="Zn2/Cys6 DNA-binding domain"/>
    <property type="match status" value="1"/>
</dbReference>
<feature type="compositionally biased region" description="Low complexity" evidence="1">
    <location>
        <begin position="213"/>
        <end position="229"/>
    </location>
</feature>
<dbReference type="EMBL" id="JAACJP010000017">
    <property type="protein sequence ID" value="KAF5379204.1"/>
    <property type="molecule type" value="Genomic_DNA"/>
</dbReference>
<dbReference type="GO" id="GO:0008270">
    <property type="term" value="F:zinc ion binding"/>
    <property type="evidence" value="ECO:0007669"/>
    <property type="project" value="InterPro"/>
</dbReference>
<feature type="compositionally biased region" description="Basic and acidic residues" evidence="1">
    <location>
        <begin position="113"/>
        <end position="123"/>
    </location>
</feature>
<name>A0A8H5H9L3_9AGAR</name>
<keyword evidence="3" id="KW-1185">Reference proteome</keyword>
<feature type="compositionally biased region" description="Pro residues" evidence="1">
    <location>
        <begin position="595"/>
        <end position="655"/>
    </location>
</feature>
<dbReference type="GO" id="GO:0000981">
    <property type="term" value="F:DNA-binding transcription factor activity, RNA polymerase II-specific"/>
    <property type="evidence" value="ECO:0007669"/>
    <property type="project" value="InterPro"/>
</dbReference>
<proteinExistence type="predicted"/>
<evidence type="ECO:0000313" key="2">
    <source>
        <dbReference type="EMBL" id="KAF5379204.1"/>
    </source>
</evidence>
<feature type="region of interest" description="Disordered" evidence="1">
    <location>
        <begin position="163"/>
        <end position="277"/>
    </location>
</feature>
<evidence type="ECO:0000256" key="1">
    <source>
        <dbReference type="SAM" id="MobiDB-lite"/>
    </source>
</evidence>
<evidence type="ECO:0008006" key="4">
    <source>
        <dbReference type="Google" id="ProtNLM"/>
    </source>
</evidence>
<feature type="compositionally biased region" description="Low complexity" evidence="1">
    <location>
        <begin position="101"/>
        <end position="112"/>
    </location>
</feature>
<dbReference type="AlphaFoldDB" id="A0A8H5H9L3"/>
<protein>
    <recommendedName>
        <fullName evidence="4">Zn(2)-C6 fungal-type domain-containing protein</fullName>
    </recommendedName>
</protein>
<accession>A0A8H5H9L3</accession>
<dbReference type="InterPro" id="IPR036864">
    <property type="entry name" value="Zn2-C6_fun-type_DNA-bd_sf"/>
</dbReference>
<gene>
    <name evidence="2" type="ORF">D9615_005921</name>
</gene>
<evidence type="ECO:0000313" key="3">
    <source>
        <dbReference type="Proteomes" id="UP000565441"/>
    </source>
</evidence>